<feature type="transmembrane region" description="Helical" evidence="6">
    <location>
        <begin position="53"/>
        <end position="71"/>
    </location>
</feature>
<feature type="region of interest" description="Disordered" evidence="7">
    <location>
        <begin position="1"/>
        <end position="26"/>
    </location>
</feature>
<dbReference type="PIRSF" id="PIRSF006648">
    <property type="entry name" value="DrrB"/>
    <property type="match status" value="1"/>
</dbReference>
<keyword evidence="5" id="KW-0046">Antibiotic resistance</keyword>
<keyword evidence="6" id="KW-0813">Transport</keyword>
<feature type="transmembrane region" description="Helical" evidence="6">
    <location>
        <begin position="201"/>
        <end position="219"/>
    </location>
</feature>
<name>A0A329QYT5_9ACTN</name>
<evidence type="ECO:0000313" key="9">
    <source>
        <dbReference type="EMBL" id="RAW17485.1"/>
    </source>
</evidence>
<comment type="similarity">
    <text evidence="6">Belongs to the ABC-2 integral membrane protein family.</text>
</comment>
<keyword evidence="10" id="KW-1185">Reference proteome</keyword>
<feature type="transmembrane region" description="Helical" evidence="6">
    <location>
        <begin position="171"/>
        <end position="194"/>
    </location>
</feature>
<comment type="caution">
    <text evidence="9">The sequence shown here is derived from an EMBL/GenBank/DDBJ whole genome shotgun (WGS) entry which is preliminary data.</text>
</comment>
<accession>A0A329QYT5</accession>
<dbReference type="PROSITE" id="PS51012">
    <property type="entry name" value="ABC_TM2"/>
    <property type="match status" value="1"/>
</dbReference>
<dbReference type="RefSeq" id="WP_112257303.1">
    <property type="nucleotide sequence ID" value="NZ_QMIG01000003.1"/>
</dbReference>
<feature type="transmembrane region" description="Helical" evidence="6">
    <location>
        <begin position="132"/>
        <end position="159"/>
    </location>
</feature>
<dbReference type="InterPro" id="IPR013525">
    <property type="entry name" value="ABC2_TM"/>
</dbReference>
<organism evidence="9 10">
    <name type="scientific">Phytoactinopolyspora halophila</name>
    <dbReference type="NCBI Taxonomy" id="1981511"/>
    <lineage>
        <taxon>Bacteria</taxon>
        <taxon>Bacillati</taxon>
        <taxon>Actinomycetota</taxon>
        <taxon>Actinomycetes</taxon>
        <taxon>Jiangellales</taxon>
        <taxon>Jiangellaceae</taxon>
        <taxon>Phytoactinopolyspora</taxon>
    </lineage>
</organism>
<evidence type="ECO:0000256" key="3">
    <source>
        <dbReference type="ARBA" id="ARBA00022989"/>
    </source>
</evidence>
<dbReference type="PANTHER" id="PTHR43229:SF2">
    <property type="entry name" value="NODULATION PROTEIN J"/>
    <property type="match status" value="1"/>
</dbReference>
<reference evidence="9 10" key="1">
    <citation type="submission" date="2018-06" db="EMBL/GenBank/DDBJ databases">
        <title>Phytoactinopolyspora halophila sp. nov., a novel halophilic actinomycete isolated from a saline soil in China.</title>
        <authorList>
            <person name="Tang S.-K."/>
        </authorList>
    </citation>
    <scope>NUCLEOTIDE SEQUENCE [LARGE SCALE GENOMIC DNA]</scope>
    <source>
        <strain evidence="9 10">YIM 96934</strain>
    </source>
</reference>
<keyword evidence="2 6" id="KW-0812">Transmembrane</keyword>
<keyword evidence="3 6" id="KW-1133">Transmembrane helix</keyword>
<dbReference type="Proteomes" id="UP000250462">
    <property type="component" value="Unassembled WGS sequence"/>
</dbReference>
<dbReference type="InterPro" id="IPR051784">
    <property type="entry name" value="Nod_factor_ABC_transporter"/>
</dbReference>
<dbReference type="Pfam" id="PF01061">
    <property type="entry name" value="ABC2_membrane"/>
    <property type="match status" value="1"/>
</dbReference>
<dbReference type="GO" id="GO:0043190">
    <property type="term" value="C:ATP-binding cassette (ABC) transporter complex"/>
    <property type="evidence" value="ECO:0007669"/>
    <property type="project" value="InterPro"/>
</dbReference>
<gene>
    <name evidence="9" type="ORF">DPM12_05620</name>
</gene>
<dbReference type="PANTHER" id="PTHR43229">
    <property type="entry name" value="NODULATION PROTEIN J"/>
    <property type="match status" value="1"/>
</dbReference>
<keyword evidence="4 6" id="KW-0472">Membrane</keyword>
<feature type="compositionally biased region" description="Basic and acidic residues" evidence="7">
    <location>
        <begin position="1"/>
        <end position="17"/>
    </location>
</feature>
<protein>
    <recommendedName>
        <fullName evidence="6">Transport permease protein</fullName>
    </recommendedName>
</protein>
<evidence type="ECO:0000313" key="10">
    <source>
        <dbReference type="Proteomes" id="UP000250462"/>
    </source>
</evidence>
<feature type="transmembrane region" description="Helical" evidence="6">
    <location>
        <begin position="91"/>
        <end position="111"/>
    </location>
</feature>
<comment type="subcellular location">
    <subcellularLocation>
        <location evidence="6">Cell membrane</location>
        <topology evidence="6">Multi-pass membrane protein</topology>
    </subcellularLocation>
    <subcellularLocation>
        <location evidence="1">Membrane</location>
        <topology evidence="1">Multi-pass membrane protein</topology>
    </subcellularLocation>
</comment>
<dbReference type="AlphaFoldDB" id="A0A329QYT5"/>
<evidence type="ECO:0000256" key="6">
    <source>
        <dbReference type="RuleBase" id="RU361157"/>
    </source>
</evidence>
<feature type="transmembrane region" description="Helical" evidence="6">
    <location>
        <begin position="257"/>
        <end position="279"/>
    </location>
</feature>
<evidence type="ECO:0000256" key="2">
    <source>
        <dbReference type="ARBA" id="ARBA00022692"/>
    </source>
</evidence>
<dbReference type="GO" id="GO:0046677">
    <property type="term" value="P:response to antibiotic"/>
    <property type="evidence" value="ECO:0007669"/>
    <property type="project" value="UniProtKB-KW"/>
</dbReference>
<dbReference type="GO" id="GO:0140359">
    <property type="term" value="F:ABC-type transporter activity"/>
    <property type="evidence" value="ECO:0007669"/>
    <property type="project" value="InterPro"/>
</dbReference>
<evidence type="ECO:0000259" key="8">
    <source>
        <dbReference type="PROSITE" id="PS51012"/>
    </source>
</evidence>
<proteinExistence type="inferred from homology"/>
<feature type="domain" description="ABC transmembrane type-2" evidence="8">
    <location>
        <begin position="51"/>
        <end position="282"/>
    </location>
</feature>
<evidence type="ECO:0000256" key="1">
    <source>
        <dbReference type="ARBA" id="ARBA00004141"/>
    </source>
</evidence>
<keyword evidence="6" id="KW-1003">Cell membrane</keyword>
<sequence>MNATLIHHDTHDTRPENARAGSRPGTGARWLASDALVLITRGLRHTLRSPDSMITSVALPIMLMLMFVYVFGGAIEGGIEHVAPVAYVDYVVPGVILLTAGFGAAITAINVTNDMSTGVIDRFRSLPIGNWIVVLGHVVASLARNLFATALVVGVALLIGFRPTASVLEWAAAIGAITLFVLMMTWVSVLFGLIAKTPDGASGFTFFVLFLPYVSSAFVPPETMPSVLHGFAEHQPVTPIIETVRGLLTGTPIGNSAWLAIAWCVGILVLVMPISGRLFRRRTTS</sequence>
<dbReference type="EMBL" id="QMIG01000003">
    <property type="protein sequence ID" value="RAW17485.1"/>
    <property type="molecule type" value="Genomic_DNA"/>
</dbReference>
<evidence type="ECO:0000256" key="7">
    <source>
        <dbReference type="SAM" id="MobiDB-lite"/>
    </source>
</evidence>
<dbReference type="OrthoDB" id="670210at2"/>
<dbReference type="InterPro" id="IPR000412">
    <property type="entry name" value="ABC_2_transport"/>
</dbReference>
<dbReference type="InterPro" id="IPR047817">
    <property type="entry name" value="ABC2_TM_bact-type"/>
</dbReference>
<evidence type="ECO:0000256" key="4">
    <source>
        <dbReference type="ARBA" id="ARBA00023136"/>
    </source>
</evidence>
<evidence type="ECO:0000256" key="5">
    <source>
        <dbReference type="ARBA" id="ARBA00023251"/>
    </source>
</evidence>